<sequence>MKTRTSTRISAFSLGALALAVASASQAATFQVEDTDVTLYGYAKLDVIYDVDADLGNTIWRPSIRLDGEPGVDGHTNMHAFQSRLGLKTSTMVGGHALTTVIETDFYGGGGFTGGGGELRMRHAYGVWNGVLAGQTWSNFGNILSLYQTVDFNGALGQGGGRQPQIRYTTGNFSFSLEDPNGGAGGSVSAEGTNQYRIPDITARYQNTSGPIKFAGAVLGRFLEYDAEGSTVSNPNWTDDSATGWGVMLEASTKLTDAITVRGSVTHGDGLGGYLYQGPGSTGYVDANGNLETIEGTGGGVSMSVAAGSGAFNLGYGLAMADLDDAVASGDVSATSNERFSSVFANYIWSPVDHITYGLEAGYHTREQVNGDEGDAVRLQAMVMFGF</sequence>
<dbReference type="AlphaFoldDB" id="A0A5B0VM91"/>
<evidence type="ECO:0008006" key="4">
    <source>
        <dbReference type="Google" id="ProtNLM"/>
    </source>
</evidence>
<evidence type="ECO:0000256" key="1">
    <source>
        <dbReference type="SAM" id="SignalP"/>
    </source>
</evidence>
<keyword evidence="1" id="KW-0732">Signal</keyword>
<dbReference type="Pfam" id="PF19577">
    <property type="entry name" value="DcaP"/>
    <property type="match status" value="1"/>
</dbReference>
<name>A0A5B0VM91_9GAMM</name>
<dbReference type="RefSeq" id="WP_149598499.1">
    <property type="nucleotide sequence ID" value="NZ_VTUU01000001.1"/>
</dbReference>
<organism evidence="2 3">
    <name type="scientific">Marinobacter salinexigens</name>
    <dbReference type="NCBI Taxonomy" id="2919747"/>
    <lineage>
        <taxon>Bacteria</taxon>
        <taxon>Pseudomonadati</taxon>
        <taxon>Pseudomonadota</taxon>
        <taxon>Gammaproteobacteria</taxon>
        <taxon>Pseudomonadales</taxon>
        <taxon>Marinobacteraceae</taxon>
        <taxon>Marinobacter</taxon>
    </lineage>
</organism>
<dbReference type="SUPFAM" id="SSF56935">
    <property type="entry name" value="Porins"/>
    <property type="match status" value="1"/>
</dbReference>
<proteinExistence type="predicted"/>
<protein>
    <recommendedName>
        <fullName evidence="4">Porin</fullName>
    </recommendedName>
</protein>
<evidence type="ECO:0000313" key="3">
    <source>
        <dbReference type="Proteomes" id="UP000323161"/>
    </source>
</evidence>
<gene>
    <name evidence="2" type="ORF">FWJ25_01625</name>
</gene>
<comment type="caution">
    <text evidence="2">The sequence shown here is derived from an EMBL/GenBank/DDBJ whole genome shotgun (WGS) entry which is preliminary data.</text>
</comment>
<dbReference type="InterPro" id="IPR045748">
    <property type="entry name" value="DcaP"/>
</dbReference>
<feature type="chain" id="PRO_5022838242" description="Porin" evidence="1">
    <location>
        <begin position="28"/>
        <end position="387"/>
    </location>
</feature>
<evidence type="ECO:0000313" key="2">
    <source>
        <dbReference type="EMBL" id="KAA1175860.1"/>
    </source>
</evidence>
<keyword evidence="3" id="KW-1185">Reference proteome</keyword>
<dbReference type="Proteomes" id="UP000323161">
    <property type="component" value="Unassembled WGS sequence"/>
</dbReference>
<reference evidence="2 3" key="1">
    <citation type="submission" date="2019-08" db="EMBL/GenBank/DDBJ databases">
        <title>Marinobacter ZYF650 sp. nov., a marine bacterium isolated from seawater of the Mariana trench.</title>
        <authorList>
            <person name="Ahmad W."/>
        </authorList>
    </citation>
    <scope>NUCLEOTIDE SEQUENCE [LARGE SCALE GENOMIC DNA]</scope>
    <source>
        <strain evidence="2 3">ZYF650</strain>
    </source>
</reference>
<dbReference type="EMBL" id="VTUU01000001">
    <property type="protein sequence ID" value="KAA1175860.1"/>
    <property type="molecule type" value="Genomic_DNA"/>
</dbReference>
<feature type="signal peptide" evidence="1">
    <location>
        <begin position="1"/>
        <end position="27"/>
    </location>
</feature>
<accession>A0A5B0VM91</accession>